<name>A0ABR2EWW0_9ROSI</name>
<gene>
    <name evidence="1" type="ORF">V6N12_005863</name>
</gene>
<reference evidence="1 2" key="1">
    <citation type="journal article" date="2024" name="G3 (Bethesda)">
        <title>Genome assembly of Hibiscus sabdariffa L. provides insights into metabolisms of medicinal natural products.</title>
        <authorList>
            <person name="Kim T."/>
        </authorList>
    </citation>
    <scope>NUCLEOTIDE SEQUENCE [LARGE SCALE GENOMIC DNA]</scope>
    <source>
        <strain evidence="1">TK-2024</strain>
        <tissue evidence="1">Old leaves</tissue>
    </source>
</reference>
<evidence type="ECO:0000313" key="2">
    <source>
        <dbReference type="Proteomes" id="UP001472677"/>
    </source>
</evidence>
<dbReference type="EMBL" id="JBBPBM010000009">
    <property type="protein sequence ID" value="KAK8567267.1"/>
    <property type="molecule type" value="Genomic_DNA"/>
</dbReference>
<protein>
    <submittedName>
        <fullName evidence="1">Uncharacterized protein</fullName>
    </submittedName>
</protein>
<evidence type="ECO:0000313" key="1">
    <source>
        <dbReference type="EMBL" id="KAK8567267.1"/>
    </source>
</evidence>
<sequence>MRAIFECPPYGGGASDWDSPTAQPHLWSYTIGWRWETNRRFSTKSAYATLSREESQGDLIGETVFITPPPDVKSLLQVDTLEMN</sequence>
<comment type="caution">
    <text evidence="1">The sequence shown here is derived from an EMBL/GenBank/DDBJ whole genome shotgun (WGS) entry which is preliminary data.</text>
</comment>
<dbReference type="Proteomes" id="UP001472677">
    <property type="component" value="Unassembled WGS sequence"/>
</dbReference>
<proteinExistence type="predicted"/>
<organism evidence="1 2">
    <name type="scientific">Hibiscus sabdariffa</name>
    <name type="common">roselle</name>
    <dbReference type="NCBI Taxonomy" id="183260"/>
    <lineage>
        <taxon>Eukaryota</taxon>
        <taxon>Viridiplantae</taxon>
        <taxon>Streptophyta</taxon>
        <taxon>Embryophyta</taxon>
        <taxon>Tracheophyta</taxon>
        <taxon>Spermatophyta</taxon>
        <taxon>Magnoliopsida</taxon>
        <taxon>eudicotyledons</taxon>
        <taxon>Gunneridae</taxon>
        <taxon>Pentapetalae</taxon>
        <taxon>rosids</taxon>
        <taxon>malvids</taxon>
        <taxon>Malvales</taxon>
        <taxon>Malvaceae</taxon>
        <taxon>Malvoideae</taxon>
        <taxon>Hibiscus</taxon>
    </lineage>
</organism>
<accession>A0ABR2EWW0</accession>
<keyword evidence="2" id="KW-1185">Reference proteome</keyword>